<dbReference type="NCBIfam" id="TIGR03026">
    <property type="entry name" value="NDP-sugDHase"/>
    <property type="match status" value="1"/>
</dbReference>
<dbReference type="Pfam" id="PF00984">
    <property type="entry name" value="UDPG_MGDP_dh"/>
    <property type="match status" value="1"/>
</dbReference>
<evidence type="ECO:0000313" key="10">
    <source>
        <dbReference type="EMBL" id="GMI68288.1"/>
    </source>
</evidence>
<keyword evidence="4 7" id="KW-0520">NAD</keyword>
<feature type="binding site" evidence="7">
    <location>
        <position position="72"/>
    </location>
    <ligand>
        <name>NAD(+)</name>
        <dbReference type="ChEBI" id="CHEBI:57540"/>
    </ligand>
</feature>
<organism evidence="10 11">
    <name type="scientific">Hibiscus trionum</name>
    <name type="common">Flower of an hour</name>
    <dbReference type="NCBI Taxonomy" id="183268"/>
    <lineage>
        <taxon>Eukaryota</taxon>
        <taxon>Viridiplantae</taxon>
        <taxon>Streptophyta</taxon>
        <taxon>Embryophyta</taxon>
        <taxon>Tracheophyta</taxon>
        <taxon>Spermatophyta</taxon>
        <taxon>Magnoliopsida</taxon>
        <taxon>eudicotyledons</taxon>
        <taxon>Gunneridae</taxon>
        <taxon>Pentapetalae</taxon>
        <taxon>rosids</taxon>
        <taxon>malvids</taxon>
        <taxon>Malvales</taxon>
        <taxon>Malvaceae</taxon>
        <taxon>Malvoideae</taxon>
        <taxon>Hibiscus</taxon>
    </lineage>
</organism>
<accession>A0A9W7H0S5</accession>
<evidence type="ECO:0000259" key="8">
    <source>
        <dbReference type="Pfam" id="PF00984"/>
    </source>
</evidence>
<feature type="binding site" evidence="7">
    <location>
        <position position="112"/>
    </location>
    <ligand>
        <name>NAD(+)</name>
        <dbReference type="ChEBI" id="CHEBI:57540"/>
    </ligand>
</feature>
<dbReference type="PIRSF" id="PIRSF000124">
    <property type="entry name" value="UDPglc_GDPman_dh"/>
    <property type="match status" value="1"/>
</dbReference>
<evidence type="ECO:0000256" key="6">
    <source>
        <dbReference type="PIRSR" id="PIRSR500134-2"/>
    </source>
</evidence>
<feature type="binding site" evidence="6">
    <location>
        <begin position="242"/>
        <end position="246"/>
    </location>
    <ligand>
        <name>substrate</name>
    </ligand>
</feature>
<evidence type="ECO:0000256" key="7">
    <source>
        <dbReference type="PIRSR" id="PIRSR500134-3"/>
    </source>
</evidence>
<sequence length="339" mass="36948">MAVIVLKCPEIEVAVVDISVSRIAAWNSDTLPIYEPGLDEVVKKCRGKNLFFSTGVEKHVSEADIVFVSVNTPTKTQGLGAGKTADLTYWESAARMIADVSKSNKIVVEKSTVPVKTAEAIEKILNHNSKGIDFQNLSNPEFLAEGTAIQDLFNPDRVLIGGRETLEGQKAIEALIGFVWTGSYAPTSGLPSYRSLLPNANAFLAQKISSVNAMFALCEATGADVSQVSHAVGKDTRIGSKFLNVSVGFGGSCFQKDILNLVYICKCNGLPEVANYWKQVIKINDYQKTRFVNRIVSSMSELANNDVGSNIIIGSIFKNNKNKTNIDELRTEIRFTVKT</sequence>
<dbReference type="InterPro" id="IPR028356">
    <property type="entry name" value="UDPglc_DH_euk"/>
</dbReference>
<dbReference type="EMBL" id="BSYR01000006">
    <property type="protein sequence ID" value="GMI68288.1"/>
    <property type="molecule type" value="Genomic_DNA"/>
</dbReference>
<dbReference type="Gene3D" id="1.20.5.100">
    <property type="entry name" value="Cytochrome c1, transmembrane anchor, C-terminal"/>
    <property type="match status" value="1"/>
</dbReference>
<reference evidence="10" key="1">
    <citation type="submission" date="2023-05" db="EMBL/GenBank/DDBJ databases">
        <title>Genome and transcriptome analyses reveal genes involved in the formation of fine ridges on petal epidermal cells in Hibiscus trionum.</title>
        <authorList>
            <person name="Koshimizu S."/>
            <person name="Masuda S."/>
            <person name="Ishii T."/>
            <person name="Shirasu K."/>
            <person name="Hoshino A."/>
            <person name="Arita M."/>
        </authorList>
    </citation>
    <scope>NUCLEOTIDE SEQUENCE</scope>
    <source>
        <strain evidence="10">Hamamatsu line</strain>
    </source>
</reference>
<dbReference type="GO" id="GO:0005634">
    <property type="term" value="C:nucleus"/>
    <property type="evidence" value="ECO:0007669"/>
    <property type="project" value="TreeGrafter"/>
</dbReference>
<feature type="binding site" evidence="6">
    <location>
        <position position="250"/>
    </location>
    <ligand>
        <name>substrate</name>
    </ligand>
</feature>
<dbReference type="SUPFAM" id="SSF51735">
    <property type="entry name" value="NAD(P)-binding Rossmann-fold domains"/>
    <property type="match status" value="1"/>
</dbReference>
<evidence type="ECO:0000256" key="2">
    <source>
        <dbReference type="ARBA" id="ARBA00012954"/>
    </source>
</evidence>
<dbReference type="SUPFAM" id="SSF48179">
    <property type="entry name" value="6-phosphogluconate dehydrogenase C-terminal domain-like"/>
    <property type="match status" value="1"/>
</dbReference>
<dbReference type="GO" id="GO:0000271">
    <property type="term" value="P:polysaccharide biosynthetic process"/>
    <property type="evidence" value="ECO:0007669"/>
    <property type="project" value="InterPro"/>
</dbReference>
<feature type="binding site" evidence="7">
    <location>
        <position position="256"/>
    </location>
    <ligand>
        <name>NAD(+)</name>
        <dbReference type="ChEBI" id="CHEBI:57540"/>
    </ligand>
</feature>
<dbReference type="EC" id="1.1.1.22" evidence="2 4"/>
<dbReference type="GO" id="GO:0003979">
    <property type="term" value="F:UDP-glucose 6-dehydrogenase activity"/>
    <property type="evidence" value="ECO:0007669"/>
    <property type="project" value="UniProtKB-EC"/>
</dbReference>
<gene>
    <name evidence="10" type="ORF">HRI_000498100</name>
</gene>
<comment type="pathway">
    <text evidence="1">Nucleotide-sugar biosynthesis; UDP-alpha-D-glucuronate biosynthesis; UDP-alpha-D-glucuronate from UDP-alpha-D-glucose: step 1/1.</text>
</comment>
<dbReference type="OrthoDB" id="5059218at2759"/>
<dbReference type="FunFam" id="3.40.50.720:FF:000032">
    <property type="entry name" value="UDP-glucose 6-dehydrogenase"/>
    <property type="match status" value="1"/>
</dbReference>
<comment type="caution">
    <text evidence="10">The sequence shown here is derived from an EMBL/GenBank/DDBJ whole genome shotgun (WGS) entry which is preliminary data.</text>
</comment>
<proteinExistence type="inferred from homology"/>
<evidence type="ECO:0000259" key="9">
    <source>
        <dbReference type="Pfam" id="PF03721"/>
    </source>
</evidence>
<feature type="binding site" evidence="7">
    <location>
        <position position="22"/>
    </location>
    <ligand>
        <name>NAD(+)</name>
        <dbReference type="ChEBI" id="CHEBI:57540"/>
    </ligand>
</feature>
<keyword evidence="4" id="KW-0560">Oxidoreductase</keyword>
<dbReference type="InterPro" id="IPR017476">
    <property type="entry name" value="UDP-Glc/GDP-Man"/>
</dbReference>
<feature type="binding site" evidence="6">
    <location>
        <position position="318"/>
    </location>
    <ligand>
        <name>substrate</name>
    </ligand>
</feature>
<evidence type="ECO:0000256" key="4">
    <source>
        <dbReference type="PIRNR" id="PIRNR000124"/>
    </source>
</evidence>
<dbReference type="InterPro" id="IPR008927">
    <property type="entry name" value="6-PGluconate_DH-like_C_sf"/>
</dbReference>
<dbReference type="PIRSF" id="PIRSF500134">
    <property type="entry name" value="UDPglc_DH_bac"/>
    <property type="match status" value="1"/>
</dbReference>
<dbReference type="AlphaFoldDB" id="A0A9W7H0S5"/>
<evidence type="ECO:0000256" key="5">
    <source>
        <dbReference type="PIRSR" id="PIRSR500134-1"/>
    </source>
</evidence>
<evidence type="ECO:0000313" key="11">
    <source>
        <dbReference type="Proteomes" id="UP001165190"/>
    </source>
</evidence>
<dbReference type="GO" id="GO:0051287">
    <property type="term" value="F:NAD binding"/>
    <property type="evidence" value="ECO:0007669"/>
    <property type="project" value="InterPro"/>
</dbReference>
<feature type="domain" description="UDP-glucose/GDP-mannose dehydrogenase dimerisation" evidence="8">
    <location>
        <begin position="200"/>
        <end position="285"/>
    </location>
</feature>
<dbReference type="PANTHER" id="PTHR11374">
    <property type="entry name" value="UDP-GLUCOSE DEHYDROGENASE/UDP-MANNAC DEHYDROGENASE"/>
    <property type="match status" value="1"/>
</dbReference>
<keyword evidence="11" id="KW-1185">Reference proteome</keyword>
<feature type="binding site" evidence="6">
    <location>
        <begin position="142"/>
        <end position="145"/>
    </location>
    <ligand>
        <name>substrate</name>
    </ligand>
</feature>
<dbReference type="InterPro" id="IPR036291">
    <property type="entry name" value="NAD(P)-bd_dom_sf"/>
</dbReference>
<dbReference type="Gene3D" id="3.40.50.720">
    <property type="entry name" value="NAD(P)-binding Rossmann-like Domain"/>
    <property type="match status" value="2"/>
</dbReference>
<comment type="catalytic activity">
    <reaction evidence="3 4">
        <text>UDP-alpha-D-glucose + 2 NAD(+) + H2O = UDP-alpha-D-glucuronate + 2 NADH + 3 H(+)</text>
        <dbReference type="Rhea" id="RHEA:23596"/>
        <dbReference type="ChEBI" id="CHEBI:15377"/>
        <dbReference type="ChEBI" id="CHEBI:15378"/>
        <dbReference type="ChEBI" id="CHEBI:57540"/>
        <dbReference type="ChEBI" id="CHEBI:57945"/>
        <dbReference type="ChEBI" id="CHEBI:58052"/>
        <dbReference type="ChEBI" id="CHEBI:58885"/>
        <dbReference type="EC" id="1.1.1.22"/>
    </reaction>
</comment>
<comment type="similarity">
    <text evidence="4">Belongs to the UDP-glucose/GDP-mannose dehydrogenase family.</text>
</comment>
<dbReference type="InterPro" id="IPR001732">
    <property type="entry name" value="UDP-Glc/GDP-Man_DH_N"/>
</dbReference>
<dbReference type="Proteomes" id="UP001165190">
    <property type="component" value="Unassembled WGS sequence"/>
</dbReference>
<dbReference type="Pfam" id="PF03721">
    <property type="entry name" value="UDPG_MGDP_dh_N"/>
    <property type="match status" value="1"/>
</dbReference>
<feature type="binding site" evidence="7">
    <location>
        <position position="145"/>
    </location>
    <ligand>
        <name>NAD(+)</name>
        <dbReference type="ChEBI" id="CHEBI:57540"/>
    </ligand>
</feature>
<dbReference type="InterPro" id="IPR028357">
    <property type="entry name" value="UDPglc_DH_bac"/>
</dbReference>
<evidence type="ECO:0000256" key="1">
    <source>
        <dbReference type="ARBA" id="ARBA00004701"/>
    </source>
</evidence>
<evidence type="ECO:0000256" key="3">
    <source>
        <dbReference type="ARBA" id="ARBA00047473"/>
    </source>
</evidence>
<feature type="binding site" evidence="7">
    <location>
        <position position="17"/>
    </location>
    <ligand>
        <name>NAD(+)</name>
        <dbReference type="ChEBI" id="CHEBI:57540"/>
    </ligand>
</feature>
<dbReference type="InterPro" id="IPR014026">
    <property type="entry name" value="UDP-Glc/GDP-Man_DH_dimer"/>
</dbReference>
<name>A0A9W7H0S5_HIBTR</name>
<feature type="active site" description="Nucleophile" evidence="5">
    <location>
        <position position="253"/>
    </location>
</feature>
<feature type="domain" description="UDP-glucose/GDP-mannose dehydrogenase N-terminal" evidence="9">
    <location>
        <begin position="10"/>
        <end position="169"/>
    </location>
</feature>
<dbReference type="PANTHER" id="PTHR11374:SF53">
    <property type="entry name" value="UDP-GLUCOSE 6-DEHYDROGENASE 1"/>
    <property type="match status" value="1"/>
</dbReference>
<dbReference type="GO" id="GO:0006024">
    <property type="term" value="P:glycosaminoglycan biosynthetic process"/>
    <property type="evidence" value="ECO:0007669"/>
    <property type="project" value="TreeGrafter"/>
</dbReference>
<protein>
    <recommendedName>
        <fullName evidence="2 4">UDP-glucose 6-dehydrogenase</fullName>
        <ecNumber evidence="2 4">1.1.1.22</ecNumber>
    </recommendedName>
</protein>